<dbReference type="Proteomes" id="UP001063166">
    <property type="component" value="Unassembled WGS sequence"/>
</dbReference>
<evidence type="ECO:0000313" key="3">
    <source>
        <dbReference type="EMBL" id="GLB42577.1"/>
    </source>
</evidence>
<feature type="compositionally biased region" description="Low complexity" evidence="1">
    <location>
        <begin position="336"/>
        <end position="348"/>
    </location>
</feature>
<evidence type="ECO:0000256" key="1">
    <source>
        <dbReference type="SAM" id="MobiDB-lite"/>
    </source>
</evidence>
<dbReference type="InterPro" id="IPR023753">
    <property type="entry name" value="FAD/NAD-binding_dom"/>
</dbReference>
<keyword evidence="4" id="KW-1185">Reference proteome</keyword>
<accession>A0A9P3PTJ0</accession>
<gene>
    <name evidence="3" type="ORF">LshimejAT787_1200260</name>
</gene>
<protein>
    <submittedName>
        <fullName evidence="3">Pyridine nucleotide-disulphide oxidoreductase</fullName>
    </submittedName>
</protein>
<dbReference type="Gene3D" id="3.50.50.60">
    <property type="entry name" value="FAD/NAD(P)-binding domain"/>
    <property type="match status" value="1"/>
</dbReference>
<dbReference type="OrthoDB" id="202203at2759"/>
<dbReference type="SUPFAM" id="SSF51905">
    <property type="entry name" value="FAD/NAD(P)-binding domain"/>
    <property type="match status" value="1"/>
</dbReference>
<dbReference type="AlphaFoldDB" id="A0A9P3PTJ0"/>
<dbReference type="InterPro" id="IPR036188">
    <property type="entry name" value="FAD/NAD-bd_sf"/>
</dbReference>
<sequence>MICNRTVIVLGAAYGGARAAQVLAAGIPAGWRVLLIDRNSHTNHIYIFPRLSVLPGHEHKAFISNTKIFLTEEPPLLHRRLQATVTSISQKFVTLSRAFPEHGLPTETVAFDYLVYALGSHLPAPLNLWGTDSAGIPMPRKPSKDRQLPVYNGMKTEGIAWIQKHQKIVEDAPTVLVVGGGALGIQFATDIATIHPTKKVTLLHSRNRLLPRFDPAMHSEILDALDTLDNVTVILGERLDLSSVDEEPVKTNEHGQRIVRTATGREIAADLILLCTGQTPNTGLLKEMDPDTVNPDDGLAHVLRTMQLGVLPRLRARARSSSSDQAETAPEETSLSEYSPSTAAAPPTTEDPEEDTPYPHIFVIGDAADAFGAIPAGHNAYYQAEVAARNVIRLIRRSCGPEANEPLEHYAPGPPAIKVTLGLGKAVFQSRGVIGRKDGEPDDLDAASMWPVFGIAIRDEDQMQMVSIQIKAIANDDNDDEEHIDHPYLK</sequence>
<evidence type="ECO:0000259" key="2">
    <source>
        <dbReference type="Pfam" id="PF07992"/>
    </source>
</evidence>
<dbReference type="Pfam" id="PF07992">
    <property type="entry name" value="Pyr_redox_2"/>
    <property type="match status" value="1"/>
</dbReference>
<dbReference type="Gene3D" id="3.50.50.100">
    <property type="match status" value="2"/>
</dbReference>
<reference evidence="3" key="1">
    <citation type="submission" date="2022-07" db="EMBL/GenBank/DDBJ databases">
        <title>The genome of Lyophyllum shimeji provides insight into the initial evolution of ectomycorrhizal fungal genome.</title>
        <authorList>
            <person name="Kobayashi Y."/>
            <person name="Shibata T."/>
            <person name="Hirakawa H."/>
            <person name="Shigenobu S."/>
            <person name="Nishiyama T."/>
            <person name="Yamada A."/>
            <person name="Hasebe M."/>
            <person name="Kawaguchi M."/>
        </authorList>
    </citation>
    <scope>NUCLEOTIDE SEQUENCE</scope>
    <source>
        <strain evidence="3">AT787</strain>
    </source>
</reference>
<evidence type="ECO:0000313" key="4">
    <source>
        <dbReference type="Proteomes" id="UP001063166"/>
    </source>
</evidence>
<dbReference type="PANTHER" id="PTHR43735">
    <property type="entry name" value="APOPTOSIS-INDUCING FACTOR 1"/>
    <property type="match status" value="1"/>
</dbReference>
<dbReference type="GO" id="GO:0050660">
    <property type="term" value="F:flavin adenine dinucleotide binding"/>
    <property type="evidence" value="ECO:0007669"/>
    <property type="project" value="TreeGrafter"/>
</dbReference>
<dbReference type="PRINTS" id="PR00368">
    <property type="entry name" value="FADPNR"/>
</dbReference>
<feature type="domain" description="FAD/NAD(P)-binding" evidence="2">
    <location>
        <begin position="6"/>
        <end position="288"/>
    </location>
</feature>
<feature type="region of interest" description="Disordered" evidence="1">
    <location>
        <begin position="316"/>
        <end position="359"/>
    </location>
</feature>
<dbReference type="EMBL" id="BRPK01000012">
    <property type="protein sequence ID" value="GLB42577.1"/>
    <property type="molecule type" value="Genomic_DNA"/>
</dbReference>
<dbReference type="GO" id="GO:0005737">
    <property type="term" value="C:cytoplasm"/>
    <property type="evidence" value="ECO:0007669"/>
    <property type="project" value="TreeGrafter"/>
</dbReference>
<organism evidence="3 4">
    <name type="scientific">Lyophyllum shimeji</name>
    <name type="common">Hon-shimeji</name>
    <name type="synonym">Tricholoma shimeji</name>
    <dbReference type="NCBI Taxonomy" id="47721"/>
    <lineage>
        <taxon>Eukaryota</taxon>
        <taxon>Fungi</taxon>
        <taxon>Dikarya</taxon>
        <taxon>Basidiomycota</taxon>
        <taxon>Agaricomycotina</taxon>
        <taxon>Agaricomycetes</taxon>
        <taxon>Agaricomycetidae</taxon>
        <taxon>Agaricales</taxon>
        <taxon>Tricholomatineae</taxon>
        <taxon>Lyophyllaceae</taxon>
        <taxon>Lyophyllum</taxon>
    </lineage>
</organism>
<dbReference type="GO" id="GO:0004174">
    <property type="term" value="F:electron-transferring-flavoprotein dehydrogenase activity"/>
    <property type="evidence" value="ECO:0007669"/>
    <property type="project" value="TreeGrafter"/>
</dbReference>
<comment type="caution">
    <text evidence="3">The sequence shown here is derived from an EMBL/GenBank/DDBJ whole genome shotgun (WGS) entry which is preliminary data.</text>
</comment>
<dbReference type="PANTHER" id="PTHR43735:SF2">
    <property type="entry name" value="FE-REGULATED PROTEIN 8"/>
    <property type="match status" value="1"/>
</dbReference>
<proteinExistence type="predicted"/>
<name>A0A9P3PTJ0_LYOSH</name>
<dbReference type="PRINTS" id="PR00411">
    <property type="entry name" value="PNDRDTASEI"/>
</dbReference>